<dbReference type="SUPFAM" id="SSF56300">
    <property type="entry name" value="Metallo-dependent phosphatases"/>
    <property type="match status" value="1"/>
</dbReference>
<name>A0A6H1ZAA8_9ZZZZ</name>
<evidence type="ECO:0000313" key="1">
    <source>
        <dbReference type="EMBL" id="QJA44307.1"/>
    </source>
</evidence>
<dbReference type="AlphaFoldDB" id="A0A6H1ZAA8"/>
<gene>
    <name evidence="1" type="ORF">TM448A00093_0037</name>
    <name evidence="2" type="ORF">TM448B00554_0026</name>
</gene>
<sequence length="320" mass="37246">MQDENKTSKVDVSEFAQIIVDKIIDANPLIKVDYKGNPKGKFHEDAVLVISDCHIGKRNLYLNPETGQNEITYNTDIFLKTCGRLVNCVYTITDILQPSYAIDTLYVFFVGDILDNHFIYKGQQFFVDNDVGKQIWIAVKAFQEVLTAFLTKFKKVVVIGVPGNHGRMTPQIEEHFTTSTWDYQLLKILDVCFQNEKRIEFIVPESWYYVAKIRGWKYLLHHGNTVYSFFSLPYYGIVRQSKARRLELDYDIEIIGHFHQRLEIPTSSKTLTLVNGSWVPHDTFAWKKLGVQSKPEQHFFGVAEERPRTWSFEIDLSRDQ</sequence>
<protein>
    <submittedName>
        <fullName evidence="1">Putative calcineurin-like phosphoesterase</fullName>
    </submittedName>
</protein>
<dbReference type="Gene3D" id="3.60.21.10">
    <property type="match status" value="1"/>
</dbReference>
<dbReference type="EMBL" id="MT143975">
    <property type="protein sequence ID" value="QJA44307.1"/>
    <property type="molecule type" value="Genomic_DNA"/>
</dbReference>
<organism evidence="1">
    <name type="scientific">viral metagenome</name>
    <dbReference type="NCBI Taxonomy" id="1070528"/>
    <lineage>
        <taxon>unclassified sequences</taxon>
        <taxon>metagenomes</taxon>
        <taxon>organismal metagenomes</taxon>
    </lineage>
</organism>
<accession>A0A6H1ZAA8</accession>
<reference evidence="1" key="1">
    <citation type="submission" date="2020-03" db="EMBL/GenBank/DDBJ databases">
        <title>The deep terrestrial virosphere.</title>
        <authorList>
            <person name="Holmfeldt K."/>
            <person name="Nilsson E."/>
            <person name="Simone D."/>
            <person name="Lopez-Fernandez M."/>
            <person name="Wu X."/>
            <person name="de Brujin I."/>
            <person name="Lundin D."/>
            <person name="Andersson A."/>
            <person name="Bertilsson S."/>
            <person name="Dopson M."/>
        </authorList>
    </citation>
    <scope>NUCLEOTIDE SEQUENCE</scope>
    <source>
        <strain evidence="1">TM448A00093</strain>
        <strain evidence="2">TM448B00554</strain>
    </source>
</reference>
<dbReference type="InterPro" id="IPR029052">
    <property type="entry name" value="Metallo-depent_PP-like"/>
</dbReference>
<evidence type="ECO:0000313" key="2">
    <source>
        <dbReference type="EMBL" id="QJH95955.1"/>
    </source>
</evidence>
<dbReference type="EMBL" id="MT144634">
    <property type="protein sequence ID" value="QJH95955.1"/>
    <property type="molecule type" value="Genomic_DNA"/>
</dbReference>
<proteinExistence type="predicted"/>